<dbReference type="GeneTree" id="ENSGT00390000017580"/>
<evidence type="ECO:0000313" key="1">
    <source>
        <dbReference type="Ensembl" id="ENSNLEP00000030745.1"/>
    </source>
</evidence>
<dbReference type="AlphaFoldDB" id="A0A2I3GHE2"/>
<proteinExistence type="predicted"/>
<gene>
    <name evidence="1" type="primary">NDUFV2</name>
</gene>
<organism evidence="1 2">
    <name type="scientific">Nomascus leucogenys</name>
    <name type="common">Northern white-cheeked gibbon</name>
    <name type="synonym">Hylobates leucogenys</name>
    <dbReference type="NCBI Taxonomy" id="61853"/>
    <lineage>
        <taxon>Eukaryota</taxon>
        <taxon>Metazoa</taxon>
        <taxon>Chordata</taxon>
        <taxon>Craniata</taxon>
        <taxon>Vertebrata</taxon>
        <taxon>Euteleostomi</taxon>
        <taxon>Mammalia</taxon>
        <taxon>Eutheria</taxon>
        <taxon>Euarchontoglires</taxon>
        <taxon>Primates</taxon>
        <taxon>Haplorrhini</taxon>
        <taxon>Catarrhini</taxon>
        <taxon>Hylobatidae</taxon>
        <taxon>Nomascus</taxon>
    </lineage>
</organism>
<keyword evidence="2" id="KW-1185">Reference proteome</keyword>
<reference evidence="1" key="3">
    <citation type="submission" date="2025-09" db="UniProtKB">
        <authorList>
            <consortium name="Ensembl"/>
        </authorList>
    </citation>
    <scope>IDENTIFICATION</scope>
</reference>
<dbReference type="Ensembl" id="ENSNLET00000042097.1">
    <property type="protein sequence ID" value="ENSNLEP00000030745.1"/>
    <property type="gene ID" value="ENSNLEG00000006944.3"/>
</dbReference>
<reference evidence="1" key="2">
    <citation type="submission" date="2025-08" db="UniProtKB">
        <authorList>
            <consortium name="Ensembl"/>
        </authorList>
    </citation>
    <scope>IDENTIFICATION</scope>
</reference>
<evidence type="ECO:0000313" key="2">
    <source>
        <dbReference type="Proteomes" id="UP000001073"/>
    </source>
</evidence>
<name>A0A2I3GHE2_NOMLE</name>
<accession>A0A2I3GHE2</accession>
<protein>
    <submittedName>
        <fullName evidence="1">NADH:ubiquinone oxidoreductase core subunit V2</fullName>
    </submittedName>
</protein>
<reference evidence="1 2" key="1">
    <citation type="submission" date="2012-10" db="EMBL/GenBank/DDBJ databases">
        <authorList>
            <consortium name="Gibbon Genome Sequencing Consortium"/>
        </authorList>
    </citation>
    <scope>NUCLEOTIDE SEQUENCE [LARGE SCALE GENOMIC DNA]</scope>
</reference>
<dbReference type="EMBL" id="ADFV01007825">
    <property type="status" value="NOT_ANNOTATED_CDS"/>
    <property type="molecule type" value="Genomic_DNA"/>
</dbReference>
<dbReference type="EMBL" id="ADFV01007824">
    <property type="status" value="NOT_ANNOTATED_CDS"/>
    <property type="molecule type" value="Genomic_DNA"/>
</dbReference>
<dbReference type="Proteomes" id="UP000001073">
    <property type="component" value="Chromosome 4"/>
</dbReference>
<dbReference type="EMBL" id="ADFV01007823">
    <property type="status" value="NOT_ANNOTATED_CDS"/>
    <property type="molecule type" value="Genomic_DNA"/>
</dbReference>
<sequence>MFFSAALRARAAGLIAHWRRI</sequence>